<dbReference type="InterPro" id="IPR033740">
    <property type="entry name" value="Pept_M24B"/>
</dbReference>
<evidence type="ECO:0000259" key="4">
    <source>
        <dbReference type="Pfam" id="PF00557"/>
    </source>
</evidence>
<evidence type="ECO:0000313" key="7">
    <source>
        <dbReference type="EnsemblMetazoa" id="BGLB022813-PB"/>
    </source>
</evidence>
<protein>
    <recommendedName>
        <fullName evidence="9">Xaa-Pro aminopeptidase 1</fullName>
    </recommendedName>
</protein>
<gene>
    <name evidence="7" type="primary">106072611</name>
</gene>
<name>A0A2C9KRT9_BIOGL</name>
<dbReference type="FunFam" id="3.40.350.10:FF:000001">
    <property type="entry name" value="Putative xaa-Pro aminopeptidase 1"/>
    <property type="match status" value="1"/>
</dbReference>
<dbReference type="VEuPathDB" id="VectorBase:BGLAX_026961"/>
<dbReference type="Pfam" id="PF16188">
    <property type="entry name" value="Peptidase_M24_C"/>
    <property type="match status" value="1"/>
</dbReference>
<sequence length="652" mass="73599">MSRSNMVWSFALFNNVIHKCNFRLYVVNKRSNMYWHGQKSNPQSEEMNRSSVLNKLRALMHNPAHVSQPLHAYIIPTGDAHQSEYVADCDKRREFISGFTGSSGTAIVTLNHAALWTDGRYYLQAEQQLSADWTLMKQGLPDTLTESKWLNKVLPVGGRIGCDPKLLSVDKWKPLRKELKSFGHELISVEDNLVDFIWESRPDPPNSELIVLSDEETGSSWQNKIKLVREKMSEENASALVVSALDEVAWLFNMRGADVRFNPIFFAFAVVATDSVHLFINPQKLSPQIRSHLKGVQLHHYEDIYKFLANLVDEQSSSKIWINGNSSFAIYSQLPKFQVLLSPSPIALLKSVKSKAEMAGMERAQIKDGVAMCEFFVWLEKEFAKGTVTEISAADKAEQFRSEQEDFVSLSFDTISSVGPHAAIIHYKPVPDTDCTVTNDQIYLIDSGAQYRDGTTDTTRTIHLGSPSKHEQECFTRVLKGHINLCTAIFPNGIKGHMLDTLARQYLWEVGLDYRHGTGHGVGAFLNVHEGPCGISFRISLTEANLEENMVLSDEPGYYEDGKFGIRIENCVKVVKAETKHNFGGKGYLSFEPITLVPIQTKMIDASLLTEKEIEWLNDYHTKVRNLVGEELKNQGKLEIYKWLCQATQPLG</sequence>
<dbReference type="GO" id="GO:0005737">
    <property type="term" value="C:cytoplasm"/>
    <property type="evidence" value="ECO:0007669"/>
    <property type="project" value="UniProtKB-ARBA"/>
</dbReference>
<organism evidence="7 8">
    <name type="scientific">Biomphalaria glabrata</name>
    <name type="common">Bloodfluke planorb</name>
    <name type="synonym">Freshwater snail</name>
    <dbReference type="NCBI Taxonomy" id="6526"/>
    <lineage>
        <taxon>Eukaryota</taxon>
        <taxon>Metazoa</taxon>
        <taxon>Spiralia</taxon>
        <taxon>Lophotrochozoa</taxon>
        <taxon>Mollusca</taxon>
        <taxon>Gastropoda</taxon>
        <taxon>Heterobranchia</taxon>
        <taxon>Euthyneura</taxon>
        <taxon>Panpulmonata</taxon>
        <taxon>Hygrophila</taxon>
        <taxon>Lymnaeoidea</taxon>
        <taxon>Planorbidae</taxon>
        <taxon>Biomphalaria</taxon>
    </lineage>
</organism>
<evidence type="ECO:0008006" key="9">
    <source>
        <dbReference type="Google" id="ProtNLM"/>
    </source>
</evidence>
<evidence type="ECO:0000313" key="8">
    <source>
        <dbReference type="Proteomes" id="UP000076420"/>
    </source>
</evidence>
<dbReference type="InterPro" id="IPR000587">
    <property type="entry name" value="Creatinase_N"/>
</dbReference>
<dbReference type="InterPro" id="IPR050422">
    <property type="entry name" value="X-Pro_aminopeptidase_P"/>
</dbReference>
<dbReference type="CDD" id="cd01085">
    <property type="entry name" value="APP"/>
    <property type="match status" value="1"/>
</dbReference>
<evidence type="ECO:0000256" key="3">
    <source>
        <dbReference type="ARBA" id="ARBA00022801"/>
    </source>
</evidence>
<evidence type="ECO:0000259" key="5">
    <source>
        <dbReference type="Pfam" id="PF01321"/>
    </source>
</evidence>
<feature type="domain" description="Peptidase M24" evidence="4">
    <location>
        <begin position="360"/>
        <end position="574"/>
    </location>
</feature>
<proteinExistence type="inferred from homology"/>
<keyword evidence="2" id="KW-0479">Metal-binding</keyword>
<evidence type="ECO:0000256" key="2">
    <source>
        <dbReference type="ARBA" id="ARBA00022723"/>
    </source>
</evidence>
<dbReference type="Pfam" id="PF00557">
    <property type="entry name" value="Peptidase_M24"/>
    <property type="match status" value="1"/>
</dbReference>
<dbReference type="Proteomes" id="UP000076420">
    <property type="component" value="Unassembled WGS sequence"/>
</dbReference>
<dbReference type="SUPFAM" id="SSF53092">
    <property type="entry name" value="Creatinase/prolidase N-terminal domain"/>
    <property type="match status" value="2"/>
</dbReference>
<accession>A0A2C9KRT9</accession>
<keyword evidence="3" id="KW-0378">Hydrolase</keyword>
<dbReference type="InterPro" id="IPR036005">
    <property type="entry name" value="Creatinase/aminopeptidase-like"/>
</dbReference>
<dbReference type="FunFam" id="3.90.230.10:FF:000004">
    <property type="entry name" value="xaa-Pro aminopeptidase 1 isoform X1"/>
    <property type="match status" value="1"/>
</dbReference>
<dbReference type="AlphaFoldDB" id="A0A2C9KRT9"/>
<feature type="domain" description="Creatinase N-terminal" evidence="5">
    <location>
        <begin position="78"/>
        <end position="190"/>
    </location>
</feature>
<dbReference type="InterPro" id="IPR032416">
    <property type="entry name" value="Peptidase_M24_C"/>
</dbReference>
<reference evidence="7" key="1">
    <citation type="submission" date="2020-05" db="UniProtKB">
        <authorList>
            <consortium name="EnsemblMetazoa"/>
        </authorList>
    </citation>
    <scope>IDENTIFICATION</scope>
    <source>
        <strain evidence="7">BB02</strain>
    </source>
</reference>
<feature type="domain" description="Peptidase M24 C-terminal" evidence="6">
    <location>
        <begin position="587"/>
        <end position="651"/>
    </location>
</feature>
<dbReference type="RefSeq" id="XP_013088457.2">
    <property type="nucleotide sequence ID" value="XM_013233003.2"/>
</dbReference>
<dbReference type="InterPro" id="IPR029149">
    <property type="entry name" value="Creatin/AminoP/Spt16_N"/>
</dbReference>
<dbReference type="InterPro" id="IPR000994">
    <property type="entry name" value="Pept_M24"/>
</dbReference>
<dbReference type="EnsemblMetazoa" id="BGLB022813-RB">
    <property type="protein sequence ID" value="BGLB022813-PB"/>
    <property type="gene ID" value="BGLB022813"/>
</dbReference>
<dbReference type="OrthoDB" id="9995434at2759"/>
<dbReference type="GO" id="GO:0070006">
    <property type="term" value="F:metalloaminopeptidase activity"/>
    <property type="evidence" value="ECO:0007669"/>
    <property type="project" value="InterPro"/>
</dbReference>
<evidence type="ECO:0000256" key="1">
    <source>
        <dbReference type="ARBA" id="ARBA00008766"/>
    </source>
</evidence>
<comment type="similarity">
    <text evidence="1">Belongs to the peptidase M24B family.</text>
</comment>
<dbReference type="Gene3D" id="3.40.350.10">
    <property type="entry name" value="Creatinase/prolidase N-terminal domain"/>
    <property type="match status" value="2"/>
</dbReference>
<dbReference type="PANTHER" id="PTHR43763">
    <property type="entry name" value="XAA-PRO AMINOPEPTIDASE 1"/>
    <property type="match status" value="1"/>
</dbReference>
<dbReference type="Pfam" id="PF16189">
    <property type="entry name" value="Creatinase_N_2"/>
    <property type="match status" value="1"/>
</dbReference>
<dbReference type="Gene3D" id="3.90.230.10">
    <property type="entry name" value="Creatinase/methionine aminopeptidase superfamily"/>
    <property type="match status" value="1"/>
</dbReference>
<dbReference type="PANTHER" id="PTHR43763:SF6">
    <property type="entry name" value="XAA-PRO AMINOPEPTIDASE 1"/>
    <property type="match status" value="1"/>
</dbReference>
<dbReference type="STRING" id="6526.A0A2C9KRT9"/>
<dbReference type="Pfam" id="PF01321">
    <property type="entry name" value="Creatinase_N"/>
    <property type="match status" value="1"/>
</dbReference>
<evidence type="ECO:0000259" key="6">
    <source>
        <dbReference type="Pfam" id="PF16188"/>
    </source>
</evidence>
<dbReference type="GO" id="GO:0046872">
    <property type="term" value="F:metal ion binding"/>
    <property type="evidence" value="ECO:0007669"/>
    <property type="project" value="UniProtKB-KW"/>
</dbReference>
<dbReference type="KEGG" id="bgt:106072611"/>
<dbReference type="SUPFAM" id="SSF55920">
    <property type="entry name" value="Creatinase/aminopeptidase"/>
    <property type="match status" value="1"/>
</dbReference>
<dbReference type="VEuPathDB" id="VectorBase:BGLB022813"/>